<evidence type="ECO:0000313" key="2">
    <source>
        <dbReference type="EMBL" id="RDH28185.1"/>
    </source>
</evidence>
<protein>
    <submittedName>
        <fullName evidence="2">Uncharacterized protein</fullName>
    </submittedName>
</protein>
<name>A0A3F3PML2_9EURO</name>
<dbReference type="AlphaFoldDB" id="A0A3F3PML2"/>
<dbReference type="STRING" id="1341132.A0A3F3PML2"/>
<keyword evidence="3" id="KW-1185">Reference proteome</keyword>
<dbReference type="RefSeq" id="XP_026621207.1">
    <property type="nucleotide sequence ID" value="XM_026768026.1"/>
</dbReference>
<proteinExistence type="predicted"/>
<reference evidence="2 3" key="1">
    <citation type="submission" date="2018-07" db="EMBL/GenBank/DDBJ databases">
        <title>The genomes of Aspergillus section Nigri reveals drivers in fungal speciation.</title>
        <authorList>
            <consortium name="DOE Joint Genome Institute"/>
            <person name="Vesth T.C."/>
            <person name="Nybo J."/>
            <person name="Theobald S."/>
            <person name="Brandl J."/>
            <person name="Frisvad J.C."/>
            <person name="Nielsen K.F."/>
            <person name="Lyhne E.K."/>
            <person name="Kogle M.E."/>
            <person name="Kuo A."/>
            <person name="Riley R."/>
            <person name="Clum A."/>
            <person name="Nolan M."/>
            <person name="Lipzen A."/>
            <person name="Salamov A."/>
            <person name="Henrissat B."/>
            <person name="Wiebenga A."/>
            <person name="De vries R.P."/>
            <person name="Grigoriev I.V."/>
            <person name="Mortensen U.H."/>
            <person name="Andersen M.R."/>
            <person name="Baker S.E."/>
        </authorList>
    </citation>
    <scope>NUCLEOTIDE SEQUENCE [LARGE SCALE GENOMIC DNA]</scope>
    <source>
        <strain evidence="2 3">CBS 139.54b</strain>
    </source>
</reference>
<evidence type="ECO:0000256" key="1">
    <source>
        <dbReference type="SAM" id="MobiDB-lite"/>
    </source>
</evidence>
<organism evidence="2 3">
    <name type="scientific">Aspergillus welwitschiae</name>
    <dbReference type="NCBI Taxonomy" id="1341132"/>
    <lineage>
        <taxon>Eukaryota</taxon>
        <taxon>Fungi</taxon>
        <taxon>Dikarya</taxon>
        <taxon>Ascomycota</taxon>
        <taxon>Pezizomycotina</taxon>
        <taxon>Eurotiomycetes</taxon>
        <taxon>Eurotiomycetidae</taxon>
        <taxon>Eurotiales</taxon>
        <taxon>Aspergillaceae</taxon>
        <taxon>Aspergillus</taxon>
        <taxon>Aspergillus subgen. Circumdati</taxon>
    </lineage>
</organism>
<accession>A0A3F3PML2</accession>
<gene>
    <name evidence="2" type="ORF">BDQ94DRAFT_152721</name>
</gene>
<evidence type="ECO:0000313" key="3">
    <source>
        <dbReference type="Proteomes" id="UP000253729"/>
    </source>
</evidence>
<dbReference type="EMBL" id="KZ852079">
    <property type="protein sequence ID" value="RDH28185.1"/>
    <property type="molecule type" value="Genomic_DNA"/>
</dbReference>
<sequence>MSSAMQQRKAEILAKRAKLAELKRQRELRQKEFSQTRANTGDASEVERPFPPHSWSPMSLGKGASAQVYLSF</sequence>
<dbReference type="Proteomes" id="UP000253729">
    <property type="component" value="Unassembled WGS sequence"/>
</dbReference>
<feature type="region of interest" description="Disordered" evidence="1">
    <location>
        <begin position="26"/>
        <end position="58"/>
    </location>
</feature>
<dbReference type="GeneID" id="38136382"/>